<dbReference type="PANTHER" id="PTHR43884:SF40">
    <property type="entry name" value="ACYL-COA DEHYDROGENASE"/>
    <property type="match status" value="1"/>
</dbReference>
<comment type="caution">
    <text evidence="10">The sequence shown here is derived from an EMBL/GenBank/DDBJ whole genome shotgun (WGS) entry which is preliminary data.</text>
</comment>
<dbReference type="PIRSF" id="PIRSF016578">
    <property type="entry name" value="HsaA"/>
    <property type="match status" value="1"/>
</dbReference>
<dbReference type="InterPro" id="IPR037069">
    <property type="entry name" value="AcylCoA_DH/ox_N_sf"/>
</dbReference>
<dbReference type="Pfam" id="PF02770">
    <property type="entry name" value="Acyl-CoA_dh_M"/>
    <property type="match status" value="1"/>
</dbReference>
<gene>
    <name evidence="10" type="ORF">GCM10010885_22250</name>
</gene>
<keyword evidence="4 6" id="KW-0274">FAD</keyword>
<dbReference type="InterPro" id="IPR009100">
    <property type="entry name" value="AcylCoA_DH/oxidase_NM_dom_sf"/>
</dbReference>
<dbReference type="InterPro" id="IPR046373">
    <property type="entry name" value="Acyl-CoA_Oxase/DH_mid-dom_sf"/>
</dbReference>
<dbReference type="SUPFAM" id="SSF47203">
    <property type="entry name" value="Acyl-CoA dehydrogenase C-terminal domain-like"/>
    <property type="match status" value="1"/>
</dbReference>
<proteinExistence type="inferred from homology"/>
<reference evidence="10" key="1">
    <citation type="journal article" date="2014" name="Int. J. Syst. Evol. Microbiol.">
        <title>Complete genome sequence of Corynebacterium casei LMG S-19264T (=DSM 44701T), isolated from a smear-ripened cheese.</title>
        <authorList>
            <consortium name="US DOE Joint Genome Institute (JGI-PGF)"/>
            <person name="Walter F."/>
            <person name="Albersmeier A."/>
            <person name="Kalinowski J."/>
            <person name="Ruckert C."/>
        </authorList>
    </citation>
    <scope>NUCLEOTIDE SEQUENCE</scope>
    <source>
        <strain evidence="10">JCM 18487</strain>
    </source>
</reference>
<dbReference type="PANTHER" id="PTHR43884">
    <property type="entry name" value="ACYL-COA DEHYDROGENASE"/>
    <property type="match status" value="1"/>
</dbReference>
<evidence type="ECO:0000259" key="7">
    <source>
        <dbReference type="Pfam" id="PF00441"/>
    </source>
</evidence>
<comment type="cofactor">
    <cofactor evidence="1 6">
        <name>FAD</name>
        <dbReference type="ChEBI" id="CHEBI:57692"/>
    </cofactor>
</comment>
<feature type="domain" description="Acyl-CoA dehydrogenase/oxidase N-terminal" evidence="9">
    <location>
        <begin position="8"/>
        <end position="114"/>
    </location>
</feature>
<keyword evidence="11" id="KW-1185">Reference proteome</keyword>
<feature type="domain" description="Acyl-CoA oxidase/dehydrogenase middle" evidence="8">
    <location>
        <begin position="118"/>
        <end position="212"/>
    </location>
</feature>
<comment type="similarity">
    <text evidence="2 6">Belongs to the acyl-CoA dehydrogenase family.</text>
</comment>
<evidence type="ECO:0000313" key="11">
    <source>
        <dbReference type="Proteomes" id="UP000637695"/>
    </source>
</evidence>
<dbReference type="RefSeq" id="WP_188883146.1">
    <property type="nucleotide sequence ID" value="NZ_BMOY01000045.1"/>
</dbReference>
<dbReference type="Pfam" id="PF00441">
    <property type="entry name" value="Acyl-CoA_dh_1"/>
    <property type="match status" value="1"/>
</dbReference>
<feature type="domain" description="Acyl-CoA dehydrogenase/oxidase C-terminal" evidence="7">
    <location>
        <begin position="224"/>
        <end position="374"/>
    </location>
</feature>
<evidence type="ECO:0000259" key="9">
    <source>
        <dbReference type="Pfam" id="PF02771"/>
    </source>
</evidence>
<evidence type="ECO:0000256" key="5">
    <source>
        <dbReference type="ARBA" id="ARBA00023002"/>
    </source>
</evidence>
<dbReference type="Gene3D" id="2.40.110.10">
    <property type="entry name" value="Butyryl-CoA Dehydrogenase, subunit A, domain 2"/>
    <property type="match status" value="1"/>
</dbReference>
<dbReference type="FunFam" id="1.20.140.10:FF:000001">
    <property type="entry name" value="Acyl-CoA dehydrogenase"/>
    <property type="match status" value="1"/>
</dbReference>
<evidence type="ECO:0000256" key="6">
    <source>
        <dbReference type="RuleBase" id="RU362125"/>
    </source>
</evidence>
<evidence type="ECO:0000313" key="10">
    <source>
        <dbReference type="EMBL" id="GGJ12425.1"/>
    </source>
</evidence>
<dbReference type="SUPFAM" id="SSF56645">
    <property type="entry name" value="Acyl-CoA dehydrogenase NM domain-like"/>
    <property type="match status" value="1"/>
</dbReference>
<dbReference type="Proteomes" id="UP000637695">
    <property type="component" value="Unassembled WGS sequence"/>
</dbReference>
<keyword evidence="3 6" id="KW-0285">Flavoprotein</keyword>
<protein>
    <submittedName>
        <fullName evidence="10">Acyl-CoA dehydrogenase</fullName>
    </submittedName>
</protein>
<dbReference type="InterPro" id="IPR009075">
    <property type="entry name" value="AcylCo_DH/oxidase_C"/>
</dbReference>
<sequence length="378" mass="41759">MNEATFAALKQEVWEYVHGPLMQWGEQIEATGEVPAAIWQDLRARGYLRLAAPEAFGGRGLPFPQYLELLEIFSRAHGSIRMIVHVMNGIWRPLNYLADDDIRARWVKPCVQGEITVAFTLTEPIAGTGADLHTAARRVGDEYVLNGEKWLITFADVADYFLLFARLEGTTGSEGTVALMVPRDAPGLDIQLMPESMGLTGTGHGHLYLRDCRVPVANRIGAEGDGLAVALRGFLDPSRISIGMSCVGLASRAFDLAVARSKERVTFGKPLCQRQVIQMYIAEMATDIEAARQLVLHAARVYDSGQPATHLSAMAKLYGLEMLQRVTDRAIQIFGGIGYFKPMEIERIYRDARAQRFEEGTAEIQKAVIARHVLGTAK</sequence>
<dbReference type="InterPro" id="IPR013786">
    <property type="entry name" value="AcylCoA_DH/ox_N"/>
</dbReference>
<evidence type="ECO:0000256" key="1">
    <source>
        <dbReference type="ARBA" id="ARBA00001974"/>
    </source>
</evidence>
<dbReference type="EMBL" id="BMOY01000045">
    <property type="protein sequence ID" value="GGJ12425.1"/>
    <property type="molecule type" value="Genomic_DNA"/>
</dbReference>
<accession>A0A917NMP5</accession>
<reference evidence="10" key="2">
    <citation type="submission" date="2020-09" db="EMBL/GenBank/DDBJ databases">
        <authorList>
            <person name="Sun Q."/>
            <person name="Ohkuma M."/>
        </authorList>
    </citation>
    <scope>NUCLEOTIDE SEQUENCE</scope>
    <source>
        <strain evidence="10">JCM 18487</strain>
    </source>
</reference>
<evidence type="ECO:0000256" key="3">
    <source>
        <dbReference type="ARBA" id="ARBA00022630"/>
    </source>
</evidence>
<evidence type="ECO:0000259" key="8">
    <source>
        <dbReference type="Pfam" id="PF02770"/>
    </source>
</evidence>
<keyword evidence="5 6" id="KW-0560">Oxidoreductase</keyword>
<dbReference type="Gene3D" id="1.20.140.10">
    <property type="entry name" value="Butyryl-CoA Dehydrogenase, subunit A, domain 3"/>
    <property type="match status" value="1"/>
</dbReference>
<evidence type="ECO:0000256" key="2">
    <source>
        <dbReference type="ARBA" id="ARBA00009347"/>
    </source>
</evidence>
<dbReference type="GO" id="GO:0050660">
    <property type="term" value="F:flavin adenine dinucleotide binding"/>
    <property type="evidence" value="ECO:0007669"/>
    <property type="project" value="InterPro"/>
</dbReference>
<dbReference type="Gene3D" id="1.10.540.10">
    <property type="entry name" value="Acyl-CoA dehydrogenase/oxidase, N-terminal domain"/>
    <property type="match status" value="1"/>
</dbReference>
<dbReference type="GO" id="GO:0003995">
    <property type="term" value="F:acyl-CoA dehydrogenase activity"/>
    <property type="evidence" value="ECO:0007669"/>
    <property type="project" value="TreeGrafter"/>
</dbReference>
<dbReference type="Pfam" id="PF02771">
    <property type="entry name" value="Acyl-CoA_dh_N"/>
    <property type="match status" value="1"/>
</dbReference>
<evidence type="ECO:0000256" key="4">
    <source>
        <dbReference type="ARBA" id="ARBA00022827"/>
    </source>
</evidence>
<organism evidence="10 11">
    <name type="scientific">Alicyclobacillus cellulosilyticus</name>
    <dbReference type="NCBI Taxonomy" id="1003997"/>
    <lineage>
        <taxon>Bacteria</taxon>
        <taxon>Bacillati</taxon>
        <taxon>Bacillota</taxon>
        <taxon>Bacilli</taxon>
        <taxon>Bacillales</taxon>
        <taxon>Alicyclobacillaceae</taxon>
        <taxon>Alicyclobacillus</taxon>
    </lineage>
</organism>
<name>A0A917NMP5_9BACL</name>
<dbReference type="InterPro" id="IPR036250">
    <property type="entry name" value="AcylCo_DH-like_C"/>
</dbReference>
<dbReference type="AlphaFoldDB" id="A0A917NMP5"/>
<dbReference type="InterPro" id="IPR006091">
    <property type="entry name" value="Acyl-CoA_Oxase/DH_mid-dom"/>
</dbReference>